<dbReference type="Gene3D" id="1.10.10.1150">
    <property type="entry name" value="Coenzyme PQQ synthesis protein D (PqqD)"/>
    <property type="match status" value="1"/>
</dbReference>
<gene>
    <name evidence="1" type="ORF">ACFPEN_05755</name>
</gene>
<evidence type="ECO:0000313" key="1">
    <source>
        <dbReference type="EMBL" id="MFC4512435.1"/>
    </source>
</evidence>
<reference evidence="2" key="1">
    <citation type="journal article" date="2019" name="Int. J. Syst. Evol. Microbiol.">
        <title>The Global Catalogue of Microorganisms (GCM) 10K type strain sequencing project: providing services to taxonomists for standard genome sequencing and annotation.</title>
        <authorList>
            <consortium name="The Broad Institute Genomics Platform"/>
            <consortium name="The Broad Institute Genome Sequencing Center for Infectious Disease"/>
            <person name="Wu L."/>
            <person name="Ma J."/>
        </authorList>
    </citation>
    <scope>NUCLEOTIDE SEQUENCE [LARGE SCALE GENOMIC DNA]</scope>
    <source>
        <strain evidence="2">CECT 8064</strain>
    </source>
</reference>
<evidence type="ECO:0000313" key="2">
    <source>
        <dbReference type="Proteomes" id="UP001595990"/>
    </source>
</evidence>
<accession>A0ABV9BEI8</accession>
<sequence length="88" mass="9569">MTFTLRPEVSTARTENGTVLLDETTGRYWQLNDTAAFILSALMDGATTQEAAHRLRERHPVLPAEQAADDVASVIRALSTARLMAAIA</sequence>
<dbReference type="Proteomes" id="UP001595990">
    <property type="component" value="Unassembled WGS sequence"/>
</dbReference>
<dbReference type="RefSeq" id="WP_417922409.1">
    <property type="nucleotide sequence ID" value="NZ_JBHSFS010000002.1"/>
</dbReference>
<protein>
    <submittedName>
        <fullName evidence="1">Lasso peptide biosynthesis PqqD family chaperone</fullName>
    </submittedName>
</protein>
<proteinExistence type="predicted"/>
<organism evidence="1 2">
    <name type="scientific">Streptomyces ehimensis</name>
    <dbReference type="NCBI Taxonomy" id="68195"/>
    <lineage>
        <taxon>Bacteria</taxon>
        <taxon>Bacillati</taxon>
        <taxon>Actinomycetota</taxon>
        <taxon>Actinomycetes</taxon>
        <taxon>Kitasatosporales</taxon>
        <taxon>Streptomycetaceae</taxon>
        <taxon>Streptomyces</taxon>
    </lineage>
</organism>
<comment type="caution">
    <text evidence="1">The sequence shown here is derived from an EMBL/GenBank/DDBJ whole genome shotgun (WGS) entry which is preliminary data.</text>
</comment>
<dbReference type="InterPro" id="IPR008792">
    <property type="entry name" value="PQQD"/>
</dbReference>
<dbReference type="Pfam" id="PF05402">
    <property type="entry name" value="PqqD"/>
    <property type="match status" value="1"/>
</dbReference>
<dbReference type="NCBIfam" id="NF033530">
    <property type="entry name" value="lasso_PqqD_Strm"/>
    <property type="match status" value="1"/>
</dbReference>
<name>A0ABV9BEI8_9ACTN</name>
<dbReference type="InterPro" id="IPR041881">
    <property type="entry name" value="PqqD_sf"/>
</dbReference>
<dbReference type="EMBL" id="JBHSFS010000002">
    <property type="protein sequence ID" value="MFC4512435.1"/>
    <property type="molecule type" value="Genomic_DNA"/>
</dbReference>
<keyword evidence="2" id="KW-1185">Reference proteome</keyword>